<dbReference type="PROSITE" id="PS51471">
    <property type="entry name" value="FE2OG_OXY"/>
    <property type="match status" value="1"/>
</dbReference>
<dbReference type="GO" id="GO:0006307">
    <property type="term" value="P:DNA alkylation repair"/>
    <property type="evidence" value="ECO:0007669"/>
    <property type="project" value="InterPro"/>
</dbReference>
<organism evidence="3 4">
    <name type="scientific">Staphylotrichum tortipilum</name>
    <dbReference type="NCBI Taxonomy" id="2831512"/>
    <lineage>
        <taxon>Eukaryota</taxon>
        <taxon>Fungi</taxon>
        <taxon>Dikarya</taxon>
        <taxon>Ascomycota</taxon>
        <taxon>Pezizomycotina</taxon>
        <taxon>Sordariomycetes</taxon>
        <taxon>Sordariomycetidae</taxon>
        <taxon>Sordariales</taxon>
        <taxon>Chaetomiaceae</taxon>
        <taxon>Staphylotrichum</taxon>
    </lineage>
</organism>
<dbReference type="GO" id="GO:0051213">
    <property type="term" value="F:dioxygenase activity"/>
    <property type="evidence" value="ECO:0007669"/>
    <property type="project" value="InterPro"/>
</dbReference>
<dbReference type="InterPro" id="IPR032854">
    <property type="entry name" value="ALKBH3"/>
</dbReference>
<evidence type="ECO:0000313" key="4">
    <source>
        <dbReference type="Proteomes" id="UP001303889"/>
    </source>
</evidence>
<comment type="caution">
    <text evidence="3">The sequence shown here is derived from an EMBL/GenBank/DDBJ whole genome shotgun (WGS) entry which is preliminary data.</text>
</comment>
<sequence length="307" mass="33386">MADPQPQPSHTPVVSAPLCEGDTTLITNLLPPALAASAFDRLLAEVSWAGMSHMGGEVPRRIAVQGAVAPEDGSMPVYRHPADESPPLLPFSPTVLAIKEEVERNLGHALNHVLIQHYRTGGDYISEHSDKTLDIEKGSFIANVSLGAERTMVFRTKRPPKEGASPAKAEEGTKEEGTKEEGTTKDTLTKETPARQTHRTPLPHNSLLRMGLSTNQHWLHSIRPDKRADRDKTPAELSHRGARISLTFRQISTFIDSTQSRIWGQGAVSKTREGAGEVVNGQGEEAVRMLRAFGAENNMAGGFEWGG</sequence>
<reference evidence="3" key="1">
    <citation type="journal article" date="2023" name="Mol. Phylogenet. Evol.">
        <title>Genome-scale phylogeny and comparative genomics of the fungal order Sordariales.</title>
        <authorList>
            <person name="Hensen N."/>
            <person name="Bonometti L."/>
            <person name="Westerberg I."/>
            <person name="Brannstrom I.O."/>
            <person name="Guillou S."/>
            <person name="Cros-Aarteil S."/>
            <person name="Calhoun S."/>
            <person name="Haridas S."/>
            <person name="Kuo A."/>
            <person name="Mondo S."/>
            <person name="Pangilinan J."/>
            <person name="Riley R."/>
            <person name="LaButti K."/>
            <person name="Andreopoulos B."/>
            <person name="Lipzen A."/>
            <person name="Chen C."/>
            <person name="Yan M."/>
            <person name="Daum C."/>
            <person name="Ng V."/>
            <person name="Clum A."/>
            <person name="Steindorff A."/>
            <person name="Ohm R.A."/>
            <person name="Martin F."/>
            <person name="Silar P."/>
            <person name="Natvig D.O."/>
            <person name="Lalanne C."/>
            <person name="Gautier V."/>
            <person name="Ament-Velasquez S.L."/>
            <person name="Kruys A."/>
            <person name="Hutchinson M.I."/>
            <person name="Powell A.J."/>
            <person name="Barry K."/>
            <person name="Miller A.N."/>
            <person name="Grigoriev I.V."/>
            <person name="Debuchy R."/>
            <person name="Gladieux P."/>
            <person name="Hiltunen Thoren M."/>
            <person name="Johannesson H."/>
        </authorList>
    </citation>
    <scope>NUCLEOTIDE SEQUENCE</scope>
    <source>
        <strain evidence="3">CBS 103.79</strain>
    </source>
</reference>
<feature type="domain" description="Fe2OG dioxygenase" evidence="2">
    <location>
        <begin position="109"/>
        <end position="252"/>
    </location>
</feature>
<name>A0AAN6RV40_9PEZI</name>
<accession>A0AAN6RV40</accession>
<evidence type="ECO:0000256" key="1">
    <source>
        <dbReference type="SAM" id="MobiDB-lite"/>
    </source>
</evidence>
<feature type="region of interest" description="Disordered" evidence="1">
    <location>
        <begin position="156"/>
        <end position="209"/>
    </location>
</feature>
<dbReference type="InterPro" id="IPR037151">
    <property type="entry name" value="AlkB-like_sf"/>
</dbReference>
<evidence type="ECO:0000259" key="2">
    <source>
        <dbReference type="PROSITE" id="PS51471"/>
    </source>
</evidence>
<dbReference type="EMBL" id="MU855439">
    <property type="protein sequence ID" value="KAK3903603.1"/>
    <property type="molecule type" value="Genomic_DNA"/>
</dbReference>
<dbReference type="Pfam" id="PF13532">
    <property type="entry name" value="2OG-FeII_Oxy_2"/>
    <property type="match status" value="1"/>
</dbReference>
<feature type="non-terminal residue" evidence="3">
    <location>
        <position position="307"/>
    </location>
</feature>
<dbReference type="InterPro" id="IPR005123">
    <property type="entry name" value="Oxoglu/Fe-dep_dioxygenase_dom"/>
</dbReference>
<protein>
    <recommendedName>
        <fullName evidence="2">Fe2OG dioxygenase domain-containing protein</fullName>
    </recommendedName>
</protein>
<feature type="compositionally biased region" description="Basic and acidic residues" evidence="1">
    <location>
        <begin position="168"/>
        <end position="193"/>
    </location>
</feature>
<dbReference type="PANTHER" id="PTHR31212:SF5">
    <property type="entry name" value="ISOCHORISMATASE FAMILY PROTEIN FAMILY (AFU_ORTHOLOGUE AFUA_3G14500)"/>
    <property type="match status" value="1"/>
</dbReference>
<dbReference type="PANTHER" id="PTHR31212">
    <property type="entry name" value="ALPHA-KETOGLUTARATE-DEPENDENT DIOXYGENASE ALKB HOMOLOG 3"/>
    <property type="match status" value="1"/>
</dbReference>
<dbReference type="InterPro" id="IPR027450">
    <property type="entry name" value="AlkB-like"/>
</dbReference>
<proteinExistence type="predicted"/>
<evidence type="ECO:0000313" key="3">
    <source>
        <dbReference type="EMBL" id="KAK3903603.1"/>
    </source>
</evidence>
<dbReference type="Gene3D" id="2.60.120.590">
    <property type="entry name" value="Alpha-ketoglutarate-dependent dioxygenase AlkB-like"/>
    <property type="match status" value="1"/>
</dbReference>
<gene>
    <name evidence="3" type="ORF">C8A05DRAFT_32673</name>
</gene>
<dbReference type="Proteomes" id="UP001303889">
    <property type="component" value="Unassembled WGS sequence"/>
</dbReference>
<reference evidence="3" key="2">
    <citation type="submission" date="2023-05" db="EMBL/GenBank/DDBJ databases">
        <authorList>
            <consortium name="Lawrence Berkeley National Laboratory"/>
            <person name="Steindorff A."/>
            <person name="Hensen N."/>
            <person name="Bonometti L."/>
            <person name="Westerberg I."/>
            <person name="Brannstrom I.O."/>
            <person name="Guillou S."/>
            <person name="Cros-Aarteil S."/>
            <person name="Calhoun S."/>
            <person name="Haridas S."/>
            <person name="Kuo A."/>
            <person name="Mondo S."/>
            <person name="Pangilinan J."/>
            <person name="Riley R."/>
            <person name="Labutti K."/>
            <person name="Andreopoulos B."/>
            <person name="Lipzen A."/>
            <person name="Chen C."/>
            <person name="Yanf M."/>
            <person name="Daum C."/>
            <person name="Ng V."/>
            <person name="Clum A."/>
            <person name="Ohm R."/>
            <person name="Martin F."/>
            <person name="Silar P."/>
            <person name="Natvig D."/>
            <person name="Lalanne C."/>
            <person name="Gautier V."/>
            <person name="Ament-Velasquez S.L."/>
            <person name="Kruys A."/>
            <person name="Hutchinson M.I."/>
            <person name="Powell A.J."/>
            <person name="Barry K."/>
            <person name="Miller A.N."/>
            <person name="Grigoriev I.V."/>
            <person name="Debuchy R."/>
            <person name="Gladieux P."/>
            <person name="Thoren M.H."/>
            <person name="Johannesson H."/>
        </authorList>
    </citation>
    <scope>NUCLEOTIDE SEQUENCE</scope>
    <source>
        <strain evidence="3">CBS 103.79</strain>
    </source>
</reference>
<keyword evidence="4" id="KW-1185">Reference proteome</keyword>
<dbReference type="AlphaFoldDB" id="A0AAN6RV40"/>
<dbReference type="SUPFAM" id="SSF51197">
    <property type="entry name" value="Clavaminate synthase-like"/>
    <property type="match status" value="1"/>
</dbReference>